<feature type="transmembrane region" description="Helical" evidence="2">
    <location>
        <begin position="347"/>
        <end position="367"/>
    </location>
</feature>
<dbReference type="EMBL" id="JBHFEH010000005">
    <property type="protein sequence ID" value="KAL2057318.1"/>
    <property type="molecule type" value="Genomic_DNA"/>
</dbReference>
<gene>
    <name evidence="3" type="ORF">ABVK25_002371</name>
</gene>
<name>A0ABR4BI67_9LECA</name>
<sequence>MGPMGKYTCKRRSARLMNDQAELVLSEIAPNPNYYPGTEMESHSQQQNSSIQQSQIKQQSTTSRPRRQYNMYGREIEPRYRSSYRRDFDDQYSSTGRCKCQSYKDAKRCRSVYCQWNIFGTHGGRGYQYSFKATSGYQCSFKATSGGGLPSFSPRKGVSPISESTKTTLSELAEGSKNATPDREDCAESESAATTAYHQATNGTAVTRTEQSLTPKKLHFPKDEGPALAETVQQGSAPPPLEVWNTGSVEDSANTSVENRIPNSQEVARSSSCSIAVHEAEHSHIEIPSPLPNSYPLHATGTDTSSALALQIEPLRTGLPTTSSLVQHRDDTAAKFICRLRRKIRPCYVLLALGVLTIVGSLTPALWRSMDRDDLSGGFTLAQYILGVGVFVVGPIVAIHSKTCTCWQ</sequence>
<organism evidence="3 4">
    <name type="scientific">Lepraria finkii</name>
    <dbReference type="NCBI Taxonomy" id="1340010"/>
    <lineage>
        <taxon>Eukaryota</taxon>
        <taxon>Fungi</taxon>
        <taxon>Dikarya</taxon>
        <taxon>Ascomycota</taxon>
        <taxon>Pezizomycotina</taxon>
        <taxon>Lecanoromycetes</taxon>
        <taxon>OSLEUM clade</taxon>
        <taxon>Lecanoromycetidae</taxon>
        <taxon>Lecanorales</taxon>
        <taxon>Lecanorineae</taxon>
        <taxon>Stereocaulaceae</taxon>
        <taxon>Lepraria</taxon>
    </lineage>
</organism>
<proteinExistence type="predicted"/>
<accession>A0ABR4BI67</accession>
<evidence type="ECO:0000313" key="4">
    <source>
        <dbReference type="Proteomes" id="UP001590951"/>
    </source>
</evidence>
<feature type="compositionally biased region" description="Low complexity" evidence="1">
    <location>
        <begin position="43"/>
        <end position="63"/>
    </location>
</feature>
<comment type="caution">
    <text evidence="3">The sequence shown here is derived from an EMBL/GenBank/DDBJ whole genome shotgun (WGS) entry which is preliminary data.</text>
</comment>
<evidence type="ECO:0000256" key="2">
    <source>
        <dbReference type="SAM" id="Phobius"/>
    </source>
</evidence>
<keyword evidence="4" id="KW-1185">Reference proteome</keyword>
<evidence type="ECO:0000256" key="1">
    <source>
        <dbReference type="SAM" id="MobiDB-lite"/>
    </source>
</evidence>
<feature type="region of interest" description="Disordered" evidence="1">
    <location>
        <begin position="152"/>
        <end position="259"/>
    </location>
</feature>
<evidence type="ECO:0000313" key="3">
    <source>
        <dbReference type="EMBL" id="KAL2057318.1"/>
    </source>
</evidence>
<reference evidence="3 4" key="1">
    <citation type="submission" date="2024-09" db="EMBL/GenBank/DDBJ databases">
        <title>Rethinking Asexuality: The Enigmatic Case of Functional Sexual Genes in Lepraria (Stereocaulaceae).</title>
        <authorList>
            <person name="Doellman M."/>
            <person name="Sun Y."/>
            <person name="Barcenas-Pena A."/>
            <person name="Lumbsch H.T."/>
            <person name="Grewe F."/>
        </authorList>
    </citation>
    <scope>NUCLEOTIDE SEQUENCE [LARGE SCALE GENOMIC DNA]</scope>
    <source>
        <strain evidence="3 4">Grewe 0041</strain>
    </source>
</reference>
<protein>
    <submittedName>
        <fullName evidence="3">Uncharacterized protein</fullName>
    </submittedName>
</protein>
<feature type="compositionally biased region" description="Polar residues" evidence="1">
    <location>
        <begin position="191"/>
        <end position="214"/>
    </location>
</feature>
<feature type="compositionally biased region" description="Polar residues" evidence="1">
    <location>
        <begin position="245"/>
        <end position="259"/>
    </location>
</feature>
<keyword evidence="2" id="KW-0472">Membrane</keyword>
<dbReference type="Proteomes" id="UP001590951">
    <property type="component" value="Unassembled WGS sequence"/>
</dbReference>
<feature type="region of interest" description="Disordered" evidence="1">
    <location>
        <begin position="32"/>
        <end position="68"/>
    </location>
</feature>
<feature type="transmembrane region" description="Helical" evidence="2">
    <location>
        <begin position="379"/>
        <end position="399"/>
    </location>
</feature>
<keyword evidence="2" id="KW-1133">Transmembrane helix</keyword>
<feature type="compositionally biased region" description="Polar residues" evidence="1">
    <location>
        <begin position="161"/>
        <end position="170"/>
    </location>
</feature>
<keyword evidence="2" id="KW-0812">Transmembrane</keyword>